<organism evidence="2 3">
    <name type="scientific">Cercophora newfieldiana</name>
    <dbReference type="NCBI Taxonomy" id="92897"/>
    <lineage>
        <taxon>Eukaryota</taxon>
        <taxon>Fungi</taxon>
        <taxon>Dikarya</taxon>
        <taxon>Ascomycota</taxon>
        <taxon>Pezizomycotina</taxon>
        <taxon>Sordariomycetes</taxon>
        <taxon>Sordariomycetidae</taxon>
        <taxon>Sordariales</taxon>
        <taxon>Lasiosphaeriaceae</taxon>
        <taxon>Cercophora</taxon>
    </lineage>
</organism>
<evidence type="ECO:0000313" key="3">
    <source>
        <dbReference type="Proteomes" id="UP001174936"/>
    </source>
</evidence>
<reference evidence="2" key="1">
    <citation type="submission" date="2023-06" db="EMBL/GenBank/DDBJ databases">
        <title>Genome-scale phylogeny and comparative genomics of the fungal order Sordariales.</title>
        <authorList>
            <consortium name="Lawrence Berkeley National Laboratory"/>
            <person name="Hensen N."/>
            <person name="Bonometti L."/>
            <person name="Westerberg I."/>
            <person name="Brannstrom I.O."/>
            <person name="Guillou S."/>
            <person name="Cros-Aarteil S."/>
            <person name="Calhoun S."/>
            <person name="Haridas S."/>
            <person name="Kuo A."/>
            <person name="Mondo S."/>
            <person name="Pangilinan J."/>
            <person name="Riley R."/>
            <person name="Labutti K."/>
            <person name="Andreopoulos B."/>
            <person name="Lipzen A."/>
            <person name="Chen C."/>
            <person name="Yanf M."/>
            <person name="Daum C."/>
            <person name="Ng V."/>
            <person name="Clum A."/>
            <person name="Steindorff A."/>
            <person name="Ohm R."/>
            <person name="Martin F."/>
            <person name="Silar P."/>
            <person name="Natvig D."/>
            <person name="Lalanne C."/>
            <person name="Gautier V."/>
            <person name="Ament-Velasquez S.L."/>
            <person name="Kruys A."/>
            <person name="Hutchinson M.I."/>
            <person name="Powell A.J."/>
            <person name="Barry K."/>
            <person name="Miller A.N."/>
            <person name="Grigoriev I.V."/>
            <person name="Debuchy R."/>
            <person name="Gladieux P."/>
            <person name="Thoren M.H."/>
            <person name="Johannesson H."/>
        </authorList>
    </citation>
    <scope>NUCLEOTIDE SEQUENCE</scope>
    <source>
        <strain evidence="2">SMH2532-1</strain>
    </source>
</reference>
<sequence>MADFATMDASEFNPKSPNYAGGECESSDQHSDDHRVDSGYNSLTATPATDASSEKSSGRFKLFPNEGDDEAESCTRRLFSPRSDLDCFEKPLDDGTLRWFETTAPRIEQLLVEFLKSGRRFLSPKFKPIAVRLMVLGRSEASARPHLVVFSPPKGSKKIEKFFAREEVKDLLCPSGGFAPVSVIVTAHTTGFLMCLISDVKALCSSDRARHRPRHTLCGLPITVNSRLMTLGGIVRVLVSAGNNETESKLYGLTAGHFIDGLDDEGDDDEPEDSDEESESDAHTVNEDPVYDAPEVRPLNLPLFTPETRPWEWSESMTLGNILELGGTGDASPDLDWSLIHMNCLLPNFLDSMSMGLSDGNYRMADLTAPRSIDSNSSSALPPLSNTASRNVVVVSGTRGLQRGRLQNSPTRVMLGRSETFSNAYILKLETGVVGPGDSGSWVVDPCTSEVLGHVVAKDVFGDAYVIPMTDILNDIKSRLGCIDVGLPSSLDVFAEATTLKCLSGTLSSPPGSPKTPTLDCSPADSGYNTFANVTPSSCIPEPPDHSPALAPSTTEIHALIRASLPQDRSAERQEQANYSSSDGFERLDVDQPQKRRRIDWEFPPEENLASWPRRVEIRNTRNSPDGSVSSSIYSGHYSGYSSSRFSGGSSSATSEYHSSTPTSSYSGSASSRSSAGSERVYRSGHRNSGYYTDVRGIPPRRGTDIVIIHHGGDGHSNQKDEPRPSEPRPSHYYR</sequence>
<name>A0AA39Y6G7_9PEZI</name>
<protein>
    <submittedName>
        <fullName evidence="2">Uncharacterized protein</fullName>
    </submittedName>
</protein>
<gene>
    <name evidence="2" type="ORF">B0T16DRAFT_414482</name>
</gene>
<accession>A0AA39Y6G7</accession>
<feature type="compositionally biased region" description="Basic and acidic residues" evidence="1">
    <location>
        <begin position="711"/>
        <end position="735"/>
    </location>
</feature>
<feature type="region of interest" description="Disordered" evidence="1">
    <location>
        <begin position="261"/>
        <end position="298"/>
    </location>
</feature>
<evidence type="ECO:0000313" key="2">
    <source>
        <dbReference type="EMBL" id="KAK0646937.1"/>
    </source>
</evidence>
<keyword evidence="3" id="KW-1185">Reference proteome</keyword>
<feature type="compositionally biased region" description="Acidic residues" evidence="1">
    <location>
        <begin position="261"/>
        <end position="279"/>
    </location>
</feature>
<proteinExistence type="predicted"/>
<feature type="compositionally biased region" description="Low complexity" evidence="1">
    <location>
        <begin position="642"/>
        <end position="679"/>
    </location>
</feature>
<feature type="compositionally biased region" description="Basic and acidic residues" evidence="1">
    <location>
        <begin position="27"/>
        <end position="37"/>
    </location>
</feature>
<evidence type="ECO:0000256" key="1">
    <source>
        <dbReference type="SAM" id="MobiDB-lite"/>
    </source>
</evidence>
<feature type="region of interest" description="Disordered" evidence="1">
    <location>
        <begin position="642"/>
        <end position="735"/>
    </location>
</feature>
<dbReference type="AlphaFoldDB" id="A0AA39Y6G7"/>
<dbReference type="EMBL" id="JAULSV010000004">
    <property type="protein sequence ID" value="KAK0646937.1"/>
    <property type="molecule type" value="Genomic_DNA"/>
</dbReference>
<comment type="caution">
    <text evidence="2">The sequence shown here is derived from an EMBL/GenBank/DDBJ whole genome shotgun (WGS) entry which is preliminary data.</text>
</comment>
<dbReference type="Proteomes" id="UP001174936">
    <property type="component" value="Unassembled WGS sequence"/>
</dbReference>
<feature type="compositionally biased region" description="Polar residues" evidence="1">
    <location>
        <begin position="39"/>
        <end position="51"/>
    </location>
</feature>
<feature type="region of interest" description="Disordered" evidence="1">
    <location>
        <begin position="565"/>
        <end position="591"/>
    </location>
</feature>
<feature type="region of interest" description="Disordered" evidence="1">
    <location>
        <begin position="1"/>
        <end position="68"/>
    </location>
</feature>